<evidence type="ECO:0000256" key="1">
    <source>
        <dbReference type="ARBA" id="ARBA00022614"/>
    </source>
</evidence>
<keyword evidence="1" id="KW-0433">Leucine-rich repeat</keyword>
<feature type="region of interest" description="Disordered" evidence="3">
    <location>
        <begin position="234"/>
        <end position="276"/>
    </location>
</feature>
<name>A0ABY7DGS5_MYAAR</name>
<evidence type="ECO:0000313" key="4">
    <source>
        <dbReference type="EMBL" id="WAQ96899.1"/>
    </source>
</evidence>
<protein>
    <submittedName>
        <fullName evidence="4">PP1R7-like protein</fullName>
    </submittedName>
</protein>
<evidence type="ECO:0000313" key="5">
    <source>
        <dbReference type="Proteomes" id="UP001164746"/>
    </source>
</evidence>
<dbReference type="PANTHER" id="PTHR46652:SF3">
    <property type="entry name" value="LEUCINE-RICH REPEAT-CONTAINING PROTEIN 9"/>
    <property type="match status" value="1"/>
</dbReference>
<feature type="region of interest" description="Disordered" evidence="3">
    <location>
        <begin position="122"/>
        <end position="216"/>
    </location>
</feature>
<dbReference type="InterPro" id="IPR032675">
    <property type="entry name" value="LRR_dom_sf"/>
</dbReference>
<evidence type="ECO:0000256" key="2">
    <source>
        <dbReference type="ARBA" id="ARBA00022737"/>
    </source>
</evidence>
<feature type="compositionally biased region" description="Polar residues" evidence="3">
    <location>
        <begin position="122"/>
        <end position="133"/>
    </location>
</feature>
<sequence>MEARIKMQQPGTIPKSLGRQVGVLPISSGNKLRRANKSDVGMAIPVGGTDIDQVQSYQARPPSGSSAGSSRQAQSNAGRVGIRRTSSKGDVNIQDTVYSRMPDRPSERTVAGQLMKKYLGTANVNLPNPSPGDQQEEPQSRGNMLTVSSSRGKAQRTSPASSRTAGSEGTRKSSASKQETSSGQQSSRSTSSITNNSSTKGKRAMPGSRVKKSNSIKDVNDVAIEDDLEGQDIKFYDIPSQRSRPGSSKVRRSPGSARSQISDGHGGENGKKQHKTIDPEEILAQNMESDLNKIYEINLHMNELTHIDHMEKFKKVKVLDLSCNFIEQIQNLEFNKELVSLQLQHNKIKVIGKSLSGQKKLKTLRIDCNQLLKIDPPELSMCVQITTLDISYNMLDSLAALNYLPNLEEVNAAGNRLRTVSDLSKCKRLGELDLSGNRITDLSGLRGLPKLNTLNISNNQLSSLKTLGKLRNLQDLLASHNHIHELSPIPVQLPGLETLDLTNNEIVDWDEFYHLDGMAGLVELFVAENPFCAPEGSMPHYFSAIQVVLPDLEIIDGMDSQMRSADDQMRSLERSLEEKFAALRSTCDSLPLEPPSSSRPGYSPTLSPDTPSSSCSILVSFTYTHGNGT</sequence>
<proteinExistence type="predicted"/>
<dbReference type="SMART" id="SM00364">
    <property type="entry name" value="LRR_BAC"/>
    <property type="match status" value="5"/>
</dbReference>
<evidence type="ECO:0000256" key="3">
    <source>
        <dbReference type="SAM" id="MobiDB-lite"/>
    </source>
</evidence>
<dbReference type="InterPro" id="IPR001611">
    <property type="entry name" value="Leu-rich_rpt"/>
</dbReference>
<reference evidence="4" key="1">
    <citation type="submission" date="2022-11" db="EMBL/GenBank/DDBJ databases">
        <title>Centuries of genome instability and evolution in soft-shell clam transmissible cancer (bioRxiv).</title>
        <authorList>
            <person name="Hart S.F.M."/>
            <person name="Yonemitsu M.A."/>
            <person name="Giersch R.M."/>
            <person name="Beal B.F."/>
            <person name="Arriagada G."/>
            <person name="Davis B.W."/>
            <person name="Ostrander E.A."/>
            <person name="Goff S.P."/>
            <person name="Metzger M.J."/>
        </authorList>
    </citation>
    <scope>NUCLEOTIDE SEQUENCE</scope>
    <source>
        <strain evidence="4">MELC-2E11</strain>
        <tissue evidence="4">Siphon/mantle</tissue>
    </source>
</reference>
<accession>A0ABY7DGS5</accession>
<dbReference type="Pfam" id="PF12799">
    <property type="entry name" value="LRR_4"/>
    <property type="match status" value="2"/>
</dbReference>
<keyword evidence="2" id="KW-0677">Repeat</keyword>
<dbReference type="Pfam" id="PF13855">
    <property type="entry name" value="LRR_8"/>
    <property type="match status" value="1"/>
</dbReference>
<dbReference type="PANTHER" id="PTHR46652">
    <property type="entry name" value="LEUCINE-RICH REPEAT AND IQ DOMAIN-CONTAINING PROTEIN 1-RELATED"/>
    <property type="match status" value="1"/>
</dbReference>
<feature type="region of interest" description="Disordered" evidence="3">
    <location>
        <begin position="44"/>
        <end position="109"/>
    </location>
</feature>
<feature type="compositionally biased region" description="Low complexity" evidence="3">
    <location>
        <begin position="180"/>
        <end position="199"/>
    </location>
</feature>
<feature type="non-terminal residue" evidence="4">
    <location>
        <position position="629"/>
    </location>
</feature>
<keyword evidence="5" id="KW-1185">Reference proteome</keyword>
<dbReference type="PROSITE" id="PS51450">
    <property type="entry name" value="LRR"/>
    <property type="match status" value="7"/>
</dbReference>
<feature type="compositionally biased region" description="Low complexity" evidence="3">
    <location>
        <begin position="58"/>
        <end position="75"/>
    </location>
</feature>
<dbReference type="InterPro" id="IPR003591">
    <property type="entry name" value="Leu-rich_rpt_typical-subtyp"/>
</dbReference>
<dbReference type="EMBL" id="CP111013">
    <property type="protein sequence ID" value="WAQ96899.1"/>
    <property type="molecule type" value="Genomic_DNA"/>
</dbReference>
<gene>
    <name evidence="4" type="ORF">MAR_029589</name>
</gene>
<dbReference type="SUPFAM" id="SSF52058">
    <property type="entry name" value="L domain-like"/>
    <property type="match status" value="1"/>
</dbReference>
<feature type="compositionally biased region" description="Low complexity" evidence="3">
    <location>
        <begin position="589"/>
        <end position="613"/>
    </location>
</feature>
<feature type="compositionally biased region" description="Basic and acidic residues" evidence="3">
    <location>
        <begin position="265"/>
        <end position="276"/>
    </location>
</feature>
<dbReference type="SMART" id="SM00369">
    <property type="entry name" value="LRR_TYP"/>
    <property type="match status" value="4"/>
</dbReference>
<dbReference type="Gene3D" id="3.80.10.10">
    <property type="entry name" value="Ribonuclease Inhibitor"/>
    <property type="match status" value="2"/>
</dbReference>
<dbReference type="PRINTS" id="PR00019">
    <property type="entry name" value="LEURICHRPT"/>
</dbReference>
<feature type="region of interest" description="Disordered" evidence="3">
    <location>
        <begin position="587"/>
        <end position="613"/>
    </location>
</feature>
<dbReference type="Proteomes" id="UP001164746">
    <property type="component" value="Chromosome 2"/>
</dbReference>
<organism evidence="4 5">
    <name type="scientific">Mya arenaria</name>
    <name type="common">Soft-shell clam</name>
    <dbReference type="NCBI Taxonomy" id="6604"/>
    <lineage>
        <taxon>Eukaryota</taxon>
        <taxon>Metazoa</taxon>
        <taxon>Spiralia</taxon>
        <taxon>Lophotrochozoa</taxon>
        <taxon>Mollusca</taxon>
        <taxon>Bivalvia</taxon>
        <taxon>Autobranchia</taxon>
        <taxon>Heteroconchia</taxon>
        <taxon>Euheterodonta</taxon>
        <taxon>Imparidentia</taxon>
        <taxon>Neoheterodontei</taxon>
        <taxon>Myida</taxon>
        <taxon>Myoidea</taxon>
        <taxon>Myidae</taxon>
        <taxon>Mya</taxon>
    </lineage>
</organism>
<dbReference type="InterPro" id="IPR050836">
    <property type="entry name" value="SDS22/Internalin_LRR"/>
</dbReference>
<feature type="compositionally biased region" description="Polar residues" evidence="3">
    <location>
        <begin position="140"/>
        <end position="179"/>
    </location>
</feature>
<dbReference type="InterPro" id="IPR025875">
    <property type="entry name" value="Leu-rich_rpt_4"/>
</dbReference>
<dbReference type="SMART" id="SM00365">
    <property type="entry name" value="LRR_SD22"/>
    <property type="match status" value="6"/>
</dbReference>